<reference evidence="4" key="2">
    <citation type="submission" date="2013-12" db="EMBL/GenBank/DDBJ databases">
        <authorList>
            <person name="Yu Y."/>
            <person name="Lee S."/>
            <person name="de Baynast K."/>
            <person name="Wissotski M."/>
            <person name="Liu L."/>
            <person name="Talag J."/>
            <person name="Goicoechea J."/>
            <person name="Angelova A."/>
            <person name="Jetty R."/>
            <person name="Kudrna D."/>
            <person name="Golser W."/>
            <person name="Rivera L."/>
            <person name="Zhang J."/>
            <person name="Wing R."/>
        </authorList>
    </citation>
    <scope>NUCLEOTIDE SEQUENCE</scope>
</reference>
<dbReference type="STRING" id="77586.A0A0D9W9N6"/>
<evidence type="ECO:0000313" key="3">
    <source>
        <dbReference type="EnsemblPlants" id="LPERR04G21260.1"/>
    </source>
</evidence>
<dbReference type="PANTHER" id="PTHR47186:SF27">
    <property type="entry name" value="NB-ARC DOMAIN-CONTAINING PROTEIN"/>
    <property type="match status" value="1"/>
</dbReference>
<dbReference type="EnsemblPlants" id="LPERR04G21260.1">
    <property type="protein sequence ID" value="LPERR04G21260.1"/>
    <property type="gene ID" value="LPERR04G21260"/>
</dbReference>
<feature type="compositionally biased region" description="Polar residues" evidence="1">
    <location>
        <begin position="181"/>
        <end position="190"/>
    </location>
</feature>
<dbReference type="AlphaFoldDB" id="A0A0D9W9N6"/>
<evidence type="ECO:0000256" key="1">
    <source>
        <dbReference type="SAM" id="MobiDB-lite"/>
    </source>
</evidence>
<dbReference type="Proteomes" id="UP000032180">
    <property type="component" value="Chromosome 4"/>
</dbReference>
<protein>
    <recommendedName>
        <fullName evidence="2">R13L1/DRL21-like LRR repeat region domain-containing protein</fullName>
    </recommendedName>
</protein>
<dbReference type="SUPFAM" id="SSF52058">
    <property type="entry name" value="L domain-like"/>
    <property type="match status" value="2"/>
</dbReference>
<feature type="domain" description="R13L1/DRL21-like LRR repeat region" evidence="2">
    <location>
        <begin position="102"/>
        <end position="159"/>
    </location>
</feature>
<evidence type="ECO:0000259" key="2">
    <source>
        <dbReference type="Pfam" id="PF25019"/>
    </source>
</evidence>
<feature type="region of interest" description="Disordered" evidence="1">
    <location>
        <begin position="168"/>
        <end position="191"/>
    </location>
</feature>
<sequence>MSLSNYKHLWFLRLEDSFFSEYEDQELYALPRTLSKCYHLQVLDVGSCETPHSIFNGLNDLFSLRHLIAAEEVLSSIASIGKMTSLQKLRNLCVKKSSGFELAQLHSMNELIKLGVSGLENVITQQEACMARLKDKQHLEKLHLSWNNAQCGYTNYENEYVSESNFLHSRSTDSETEEENQPMSDSNGSPSLEHIPDIASELFQTEHLSWLPKLSKLTIHECPHLRVHGTLPPSNVVSKLSIASISTLSTDEQLLGGTLIMKSYDSIVALYAKELSFGNPRFLTRLQIKDCRNMSILFEGFRHLICLNSLEISDCQNVLYSHLPPEHTCNDTVGGNCNALPSLQSLHIVDCGITGKWLSLMLRYVQALQELSFERYYEISVLSLAEEGNSQPNLMSTLESYSSGYTDNTSSAQDETLYIPLYLISSLKKLSIQDCSRLTFYGNKEDFARFTSLQEIIISRCTHLLPSLLQNDGRWLLLLSLIKLRLEYEVLDFSVKTLQLSFAGNPTNLKILELNHRQSLKILNLYSFTALEELTISYCKSLDTLEGFQSLCRLRYFKVLRCPGLRHLPPFLESLSRQGYELCPRLEKLEIDDPSILTTSFCKHLISLQHLVLSDWTSRETDKLTGGLQLLKFLQELQFEYCHNLKHLPTGLHKLPALRRLGIHYCQHIMKLPEKGLPPMLEELSIIDCREDLTDQCRTLTSKLKVKIDGKYVY</sequence>
<reference evidence="3 4" key="1">
    <citation type="submission" date="2012-08" db="EMBL/GenBank/DDBJ databases">
        <title>Oryza genome evolution.</title>
        <authorList>
            <person name="Wing R.A."/>
        </authorList>
    </citation>
    <scope>NUCLEOTIDE SEQUENCE</scope>
</reference>
<dbReference type="HOGENOM" id="CLU_000837_36_0_1"/>
<reference evidence="3" key="3">
    <citation type="submission" date="2015-04" db="UniProtKB">
        <authorList>
            <consortium name="EnsemblPlants"/>
        </authorList>
    </citation>
    <scope>IDENTIFICATION</scope>
</reference>
<dbReference type="Gene3D" id="3.80.10.10">
    <property type="entry name" value="Ribonuclease Inhibitor"/>
    <property type="match status" value="3"/>
</dbReference>
<name>A0A0D9W9N6_9ORYZ</name>
<keyword evidence="4" id="KW-1185">Reference proteome</keyword>
<dbReference type="PANTHER" id="PTHR47186">
    <property type="entry name" value="LEUCINE-RICH REPEAT-CONTAINING PROTEIN 57"/>
    <property type="match status" value="1"/>
</dbReference>
<accession>A0A0D9W9N6</accession>
<organism evidence="3 4">
    <name type="scientific">Leersia perrieri</name>
    <dbReference type="NCBI Taxonomy" id="77586"/>
    <lineage>
        <taxon>Eukaryota</taxon>
        <taxon>Viridiplantae</taxon>
        <taxon>Streptophyta</taxon>
        <taxon>Embryophyta</taxon>
        <taxon>Tracheophyta</taxon>
        <taxon>Spermatophyta</taxon>
        <taxon>Magnoliopsida</taxon>
        <taxon>Liliopsida</taxon>
        <taxon>Poales</taxon>
        <taxon>Poaceae</taxon>
        <taxon>BOP clade</taxon>
        <taxon>Oryzoideae</taxon>
        <taxon>Oryzeae</taxon>
        <taxon>Oryzinae</taxon>
        <taxon>Leersia</taxon>
    </lineage>
</organism>
<evidence type="ECO:0000313" key="4">
    <source>
        <dbReference type="Proteomes" id="UP000032180"/>
    </source>
</evidence>
<dbReference type="eggNOG" id="KOG4658">
    <property type="taxonomic scope" value="Eukaryota"/>
</dbReference>
<dbReference type="InterPro" id="IPR032675">
    <property type="entry name" value="LRR_dom_sf"/>
</dbReference>
<dbReference type="InterPro" id="IPR056789">
    <property type="entry name" value="LRR_R13L1-DRL21"/>
</dbReference>
<proteinExistence type="predicted"/>
<dbReference type="Pfam" id="PF25019">
    <property type="entry name" value="LRR_R13L1-DRL21"/>
    <property type="match status" value="1"/>
</dbReference>
<dbReference type="Gramene" id="LPERR04G21260.1">
    <property type="protein sequence ID" value="LPERR04G21260.1"/>
    <property type="gene ID" value="LPERR04G21260"/>
</dbReference>